<dbReference type="OrthoDB" id="21123at2759"/>
<evidence type="ECO:0000256" key="1">
    <source>
        <dbReference type="ARBA" id="ARBA00004123"/>
    </source>
</evidence>
<dbReference type="EMBL" id="UZAE01000208">
    <property type="protein sequence ID" value="VDN96542.1"/>
    <property type="molecule type" value="Genomic_DNA"/>
</dbReference>
<feature type="compositionally biased region" description="Basic residues" evidence="8">
    <location>
        <begin position="207"/>
        <end position="227"/>
    </location>
</feature>
<keyword evidence="3" id="KW-0507">mRNA processing</keyword>
<evidence type="ECO:0000313" key="10">
    <source>
        <dbReference type="Proteomes" id="UP000278807"/>
    </source>
</evidence>
<feature type="compositionally biased region" description="Basic and acidic residues" evidence="8">
    <location>
        <begin position="337"/>
        <end position="359"/>
    </location>
</feature>
<proteinExistence type="inferred from homology"/>
<dbReference type="InterPro" id="IPR051376">
    <property type="entry name" value="CWC25_splicing_factor"/>
</dbReference>
<keyword evidence="7" id="KW-0539">Nucleus</keyword>
<evidence type="ECO:0000256" key="4">
    <source>
        <dbReference type="ARBA" id="ARBA00022728"/>
    </source>
</evidence>
<dbReference type="InterPro" id="IPR022209">
    <property type="entry name" value="CWC25"/>
</dbReference>
<accession>A0A0R3T1D9</accession>
<dbReference type="WBParaSite" id="HNAJ_0000068301-mRNA-1">
    <property type="protein sequence ID" value="HNAJ_0000068301-mRNA-1"/>
    <property type="gene ID" value="HNAJ_0000068301"/>
</dbReference>
<dbReference type="Pfam" id="PF12542">
    <property type="entry name" value="CWC25"/>
    <property type="match status" value="1"/>
</dbReference>
<evidence type="ECO:0000313" key="11">
    <source>
        <dbReference type="WBParaSite" id="HNAJ_0000068301-mRNA-1"/>
    </source>
</evidence>
<dbReference type="GO" id="GO:0005684">
    <property type="term" value="C:U2-type spliceosomal complex"/>
    <property type="evidence" value="ECO:0007669"/>
    <property type="project" value="TreeGrafter"/>
</dbReference>
<dbReference type="STRING" id="102285.A0A0R3T1D9"/>
<keyword evidence="10" id="KW-1185">Reference proteome</keyword>
<feature type="region of interest" description="Disordered" evidence="8">
    <location>
        <begin position="122"/>
        <end position="169"/>
    </location>
</feature>
<name>A0A0R3T1D9_RODNA</name>
<feature type="compositionally biased region" description="Polar residues" evidence="8">
    <location>
        <begin position="26"/>
        <end position="44"/>
    </location>
</feature>
<feature type="region of interest" description="Disordered" evidence="8">
    <location>
        <begin position="387"/>
        <end position="411"/>
    </location>
</feature>
<evidence type="ECO:0000256" key="6">
    <source>
        <dbReference type="ARBA" id="ARBA00023187"/>
    </source>
</evidence>
<dbReference type="Proteomes" id="UP000278807">
    <property type="component" value="Unassembled WGS sequence"/>
</dbReference>
<comment type="subcellular location">
    <subcellularLocation>
        <location evidence="1">Nucleus</location>
    </subcellularLocation>
</comment>
<protein>
    <submittedName>
        <fullName evidence="11">Pre-mRNA-splicing factor CWC25 homolog</fullName>
    </submittedName>
</protein>
<evidence type="ECO:0000256" key="5">
    <source>
        <dbReference type="ARBA" id="ARBA00023054"/>
    </source>
</evidence>
<feature type="compositionally biased region" description="Basic residues" evidence="8">
    <location>
        <begin position="300"/>
        <end position="309"/>
    </location>
</feature>
<sequence length="411" mass="47856">MSLVKEVENLPSEERRKITELIKANEGQSESHNGSKQDSSTSWMYEQPKRSGEDFLLGKAIKSLEELAEINRDQEEETPTQRLTRLDMEAKFREDPLNRMRQHEMEKRSALLQNTARMKKLQKLIEMQNAAKQKAEKRKEKKRSKKEHRKQKRRVSDSSSSSSSSSDDEILEKFISLISKVDEVMNDGNGGCSVSENSKSEKSDRKEKKHKHKHKHHHTHHSSKKSKKSSETPRSSKDSHPKLISGGPLRSSKERDRSRHRSKSVSPKRFSDRPLPRRDDSVRGPYGRRYTKSPPMRNRSSPHRKRSRSRSQDFSRNVTKKRTQEEMAALREQMAADAKEREAERVKRFEQHQHEKAKEENEEGQSRVRVGASFLRGLTLKHVASTSVEEVVQRHANKRQRGGMDQNFLRR</sequence>
<keyword evidence="5" id="KW-0175">Coiled coil</keyword>
<evidence type="ECO:0000256" key="7">
    <source>
        <dbReference type="ARBA" id="ARBA00023242"/>
    </source>
</evidence>
<keyword evidence="6" id="KW-0508">mRNA splicing</keyword>
<dbReference type="AlphaFoldDB" id="A0A0R3T1D9"/>
<evidence type="ECO:0000256" key="8">
    <source>
        <dbReference type="SAM" id="MobiDB-lite"/>
    </source>
</evidence>
<dbReference type="PANTHER" id="PTHR16196:SF0">
    <property type="entry name" value="PRE-MRNA-SPLICING FACTOR CWC25 HOMOLOG"/>
    <property type="match status" value="1"/>
</dbReference>
<comment type="similarity">
    <text evidence="2">Belongs to the CWC25 family.</text>
</comment>
<evidence type="ECO:0000256" key="3">
    <source>
        <dbReference type="ARBA" id="ARBA00022664"/>
    </source>
</evidence>
<organism evidence="11">
    <name type="scientific">Rodentolepis nana</name>
    <name type="common">Dwarf tapeworm</name>
    <name type="synonym">Hymenolepis nana</name>
    <dbReference type="NCBI Taxonomy" id="102285"/>
    <lineage>
        <taxon>Eukaryota</taxon>
        <taxon>Metazoa</taxon>
        <taxon>Spiralia</taxon>
        <taxon>Lophotrochozoa</taxon>
        <taxon>Platyhelminthes</taxon>
        <taxon>Cestoda</taxon>
        <taxon>Eucestoda</taxon>
        <taxon>Cyclophyllidea</taxon>
        <taxon>Hymenolepididae</taxon>
        <taxon>Rodentolepis</taxon>
    </lineage>
</organism>
<feature type="region of interest" description="Disordered" evidence="8">
    <location>
        <begin position="184"/>
        <end position="368"/>
    </location>
</feature>
<feature type="compositionally biased region" description="Basic and acidic residues" evidence="8">
    <location>
        <begin position="84"/>
        <end position="106"/>
    </location>
</feature>
<dbReference type="PANTHER" id="PTHR16196">
    <property type="entry name" value="CELL CYCLE CONTROL PROTEIN CWF25"/>
    <property type="match status" value="1"/>
</dbReference>
<reference evidence="11" key="1">
    <citation type="submission" date="2017-02" db="UniProtKB">
        <authorList>
            <consortium name="WormBaseParasite"/>
        </authorList>
    </citation>
    <scope>IDENTIFICATION</scope>
</reference>
<evidence type="ECO:0000313" key="9">
    <source>
        <dbReference type="EMBL" id="VDN96542.1"/>
    </source>
</evidence>
<evidence type="ECO:0000256" key="2">
    <source>
        <dbReference type="ARBA" id="ARBA00006695"/>
    </source>
</evidence>
<reference evidence="9 10" key="2">
    <citation type="submission" date="2018-11" db="EMBL/GenBank/DDBJ databases">
        <authorList>
            <consortium name="Pathogen Informatics"/>
        </authorList>
    </citation>
    <scope>NUCLEOTIDE SEQUENCE [LARGE SCALE GENOMIC DNA]</scope>
</reference>
<feature type="region of interest" description="Disordered" evidence="8">
    <location>
        <begin position="21"/>
        <end position="49"/>
    </location>
</feature>
<keyword evidence="4" id="KW-0747">Spliceosome</keyword>
<gene>
    <name evidence="9" type="ORF">HNAJ_LOCUS683</name>
</gene>
<feature type="region of interest" description="Disordered" evidence="8">
    <location>
        <begin position="70"/>
        <end position="106"/>
    </location>
</feature>
<feature type="compositionally biased region" description="Basic residues" evidence="8">
    <location>
        <begin position="139"/>
        <end position="153"/>
    </location>
</feature>
<dbReference type="GO" id="GO:0000398">
    <property type="term" value="P:mRNA splicing, via spliceosome"/>
    <property type="evidence" value="ECO:0007669"/>
    <property type="project" value="TreeGrafter"/>
</dbReference>
<feature type="compositionally biased region" description="Basic and acidic residues" evidence="8">
    <location>
        <begin position="228"/>
        <end position="241"/>
    </location>
</feature>
<feature type="compositionally biased region" description="Basic and acidic residues" evidence="8">
    <location>
        <begin position="269"/>
        <end position="282"/>
    </location>
</feature>